<proteinExistence type="inferred from homology"/>
<accession>A0A248LF93</accession>
<feature type="chain" id="PRO_5012038095" evidence="2">
    <location>
        <begin position="21"/>
        <end position="460"/>
    </location>
</feature>
<dbReference type="InterPro" id="IPR011249">
    <property type="entry name" value="Metalloenz_LuxS/M16"/>
</dbReference>
<protein>
    <submittedName>
        <fullName evidence="5">Peptidase M16 domain protein</fullName>
    </submittedName>
</protein>
<reference evidence="6" key="1">
    <citation type="submission" date="2017-06" db="EMBL/GenBank/DDBJ databases">
        <title>Whole genome sequence of Laribacter hongkongensis LHGZ1.</title>
        <authorList>
            <person name="Chen D."/>
            <person name="Wu H."/>
            <person name="Chen J."/>
        </authorList>
    </citation>
    <scope>NUCLEOTIDE SEQUENCE [LARGE SCALE GENOMIC DNA]</scope>
    <source>
        <strain evidence="6">LHGZ1</strain>
    </source>
</reference>
<evidence type="ECO:0000313" key="5">
    <source>
        <dbReference type="EMBL" id="ASJ23066.1"/>
    </source>
</evidence>
<dbReference type="InterPro" id="IPR007863">
    <property type="entry name" value="Peptidase_M16_C"/>
</dbReference>
<evidence type="ECO:0000256" key="2">
    <source>
        <dbReference type="SAM" id="SignalP"/>
    </source>
</evidence>
<feature type="domain" description="Peptidase M16 N-terminal" evidence="3">
    <location>
        <begin position="37"/>
        <end position="174"/>
    </location>
</feature>
<gene>
    <name evidence="5" type="ORF">LHGZ1_0235</name>
</gene>
<dbReference type="Pfam" id="PF05193">
    <property type="entry name" value="Peptidase_M16_C"/>
    <property type="match status" value="1"/>
</dbReference>
<dbReference type="GO" id="GO:0046872">
    <property type="term" value="F:metal ion binding"/>
    <property type="evidence" value="ECO:0007669"/>
    <property type="project" value="InterPro"/>
</dbReference>
<name>A0A248LF93_9NEIS</name>
<dbReference type="InterPro" id="IPR050361">
    <property type="entry name" value="MPP/UQCRC_Complex"/>
</dbReference>
<keyword evidence="2" id="KW-0732">Signal</keyword>
<feature type="domain" description="Peptidase M16 C-terminal" evidence="4">
    <location>
        <begin position="190"/>
        <end position="372"/>
    </location>
</feature>
<dbReference type="RefSeq" id="WP_088859901.1">
    <property type="nucleotide sequence ID" value="NZ_CP022115.1"/>
</dbReference>
<dbReference type="Pfam" id="PF00675">
    <property type="entry name" value="Peptidase_M16"/>
    <property type="match status" value="1"/>
</dbReference>
<evidence type="ECO:0000259" key="4">
    <source>
        <dbReference type="Pfam" id="PF05193"/>
    </source>
</evidence>
<evidence type="ECO:0000259" key="3">
    <source>
        <dbReference type="Pfam" id="PF00675"/>
    </source>
</evidence>
<sequence>MKAKWMGAMAALAMASGSLAASEPVTVEATLENGMKVIVRPDRRAPVAVSQVWYRVGGLDEVGVPTGLSHALEHMMFKGTTTVADGEFSRRVAALGGRENAFTSKDYTAYFQQIGASHLPEMFRLEADRMQNLKVDPQSLARELEVIREERRMRTDDNPGAMLMEAMGRHAFAGPSGQPVIGWADDIPRIDAPVLKDWYQRFYAPNNATLVVVGDVDPQAVLNEARATFGRLPARVVSRPQAVAEPDLPPGPQRFVLERPSELGYVALGWRVPRLAKADEPDPYALEVLAAVLDGAAASRLPRALVREQRLADSVSADYDMNGRGEQLFTVVAVPAAGQTPAALEQAVRRQLRQIADKGVEPAELARVRQQLRAGRVYERDSMFAQAMSMGAAESRGHSWRDEDEIDRRLAAVRSEDLQRVVRRYFTDERLVVGELKPLPLTQAQRQAGQASMKENPHVR</sequence>
<dbReference type="PANTHER" id="PTHR11851">
    <property type="entry name" value="METALLOPROTEASE"/>
    <property type="match status" value="1"/>
</dbReference>
<organism evidence="5 6">
    <name type="scientific">Laribacter hongkongensis</name>
    <dbReference type="NCBI Taxonomy" id="168471"/>
    <lineage>
        <taxon>Bacteria</taxon>
        <taxon>Pseudomonadati</taxon>
        <taxon>Pseudomonadota</taxon>
        <taxon>Betaproteobacteria</taxon>
        <taxon>Neisseriales</taxon>
        <taxon>Aquaspirillaceae</taxon>
        <taxon>Laribacter</taxon>
    </lineage>
</organism>
<dbReference type="InterPro" id="IPR011765">
    <property type="entry name" value="Pept_M16_N"/>
</dbReference>
<dbReference type="AlphaFoldDB" id="A0A248LF93"/>
<dbReference type="SUPFAM" id="SSF63411">
    <property type="entry name" value="LuxS/MPP-like metallohydrolase"/>
    <property type="match status" value="2"/>
</dbReference>
<dbReference type="OrthoDB" id="9811314at2"/>
<dbReference type="EMBL" id="CP022115">
    <property type="protein sequence ID" value="ASJ23066.1"/>
    <property type="molecule type" value="Genomic_DNA"/>
</dbReference>
<evidence type="ECO:0000313" key="6">
    <source>
        <dbReference type="Proteomes" id="UP000197424"/>
    </source>
</evidence>
<feature type="signal peptide" evidence="2">
    <location>
        <begin position="1"/>
        <end position="20"/>
    </location>
</feature>
<dbReference type="Gene3D" id="3.30.830.10">
    <property type="entry name" value="Metalloenzyme, LuxS/M16 peptidase-like"/>
    <property type="match status" value="2"/>
</dbReference>
<dbReference type="Proteomes" id="UP000197424">
    <property type="component" value="Chromosome"/>
</dbReference>
<comment type="similarity">
    <text evidence="1">Belongs to the peptidase M16 family.</text>
</comment>
<evidence type="ECO:0000256" key="1">
    <source>
        <dbReference type="ARBA" id="ARBA00007261"/>
    </source>
</evidence>
<dbReference type="PANTHER" id="PTHR11851:SF49">
    <property type="entry name" value="MITOCHONDRIAL-PROCESSING PEPTIDASE SUBUNIT ALPHA"/>
    <property type="match status" value="1"/>
</dbReference>